<dbReference type="AlphaFoldDB" id="A0A4R3I7P2"/>
<sequence>MSRLLRSGFLLLLAAILPPAFAANSFNILVYHHVSEETPASTSISPTLFREHLQLIKDNGFQVVDLNEAISAVRNGTALAEGAVVITFDDGFNDIYTEGWPLLQEFNYPFTVFISTDAIDDGLGGMLSWDQIREMHSNGVTIANHTSDHDYLVRKRHYDQYWLNSVERNINNAQARLQQELGSEPPKWLAYPYGEYNLQLQQLVEKMGYIGFAQHSGGVWQGSDFLAVPRFAAAGIYSNPETLKVKLMSRPMPVTTESVQGMVTHQRQPVLTATISDRSDMSQVLNCFVDGTQEQVTWISDTEFQVQSGSELSTGRHRYNCTSRSLSGNFYYWLSKPWLVLDK</sequence>
<dbReference type="InterPro" id="IPR011330">
    <property type="entry name" value="Glyco_hydro/deAcase_b/a-brl"/>
</dbReference>
<gene>
    <name evidence="6" type="ORF">BCF53_11069</name>
</gene>
<dbReference type="CDD" id="cd10973">
    <property type="entry name" value="CE4_DAC_u4_5s"/>
    <property type="match status" value="1"/>
</dbReference>
<keyword evidence="2 3" id="KW-0732">Signal</keyword>
<name>A0A4R3I7P2_9GAMM</name>
<dbReference type="PROSITE" id="PS50835">
    <property type="entry name" value="IG_LIKE"/>
    <property type="match status" value="1"/>
</dbReference>
<dbReference type="SUPFAM" id="SSF88713">
    <property type="entry name" value="Glycoside hydrolase/deacetylase"/>
    <property type="match status" value="1"/>
</dbReference>
<keyword evidence="7" id="KW-1185">Reference proteome</keyword>
<evidence type="ECO:0000313" key="6">
    <source>
        <dbReference type="EMBL" id="TCS40151.1"/>
    </source>
</evidence>
<dbReference type="PANTHER" id="PTHR34216:SF3">
    <property type="entry name" value="POLY-BETA-1,6-N-ACETYL-D-GLUCOSAMINE N-DEACETYLASE"/>
    <property type="match status" value="1"/>
</dbReference>
<dbReference type="GO" id="GO:0005576">
    <property type="term" value="C:extracellular region"/>
    <property type="evidence" value="ECO:0007669"/>
    <property type="project" value="UniProtKB-SubCell"/>
</dbReference>
<evidence type="ECO:0000256" key="2">
    <source>
        <dbReference type="ARBA" id="ARBA00022729"/>
    </source>
</evidence>
<evidence type="ECO:0000259" key="4">
    <source>
        <dbReference type="PROSITE" id="PS50835"/>
    </source>
</evidence>
<dbReference type="Proteomes" id="UP000295793">
    <property type="component" value="Unassembled WGS sequence"/>
</dbReference>
<protein>
    <submittedName>
        <fullName evidence="6">Peptidoglycan/xylan/chitin deacetylase (PgdA/CDA1 family)</fullName>
    </submittedName>
</protein>
<evidence type="ECO:0000259" key="5">
    <source>
        <dbReference type="PROSITE" id="PS51677"/>
    </source>
</evidence>
<organism evidence="6 7">
    <name type="scientific">Reinekea marinisedimentorum</name>
    <dbReference type="NCBI Taxonomy" id="230495"/>
    <lineage>
        <taxon>Bacteria</taxon>
        <taxon>Pseudomonadati</taxon>
        <taxon>Pseudomonadota</taxon>
        <taxon>Gammaproteobacteria</taxon>
        <taxon>Oceanospirillales</taxon>
        <taxon>Saccharospirillaceae</taxon>
        <taxon>Reinekea</taxon>
    </lineage>
</organism>
<feature type="signal peptide" evidence="3">
    <location>
        <begin position="1"/>
        <end position="22"/>
    </location>
</feature>
<comment type="subcellular location">
    <subcellularLocation>
        <location evidence="1">Secreted</location>
    </subcellularLocation>
</comment>
<dbReference type="PROSITE" id="PS51677">
    <property type="entry name" value="NODB"/>
    <property type="match status" value="1"/>
</dbReference>
<feature type="chain" id="PRO_5021015514" evidence="3">
    <location>
        <begin position="23"/>
        <end position="343"/>
    </location>
</feature>
<dbReference type="InterPro" id="IPR007110">
    <property type="entry name" value="Ig-like_dom"/>
</dbReference>
<evidence type="ECO:0000256" key="1">
    <source>
        <dbReference type="ARBA" id="ARBA00004613"/>
    </source>
</evidence>
<dbReference type="InterPro" id="IPR051398">
    <property type="entry name" value="Polysacch_Deacetylase"/>
</dbReference>
<dbReference type="EMBL" id="SLZR01000010">
    <property type="protein sequence ID" value="TCS40151.1"/>
    <property type="molecule type" value="Genomic_DNA"/>
</dbReference>
<dbReference type="GO" id="GO:0005975">
    <property type="term" value="P:carbohydrate metabolic process"/>
    <property type="evidence" value="ECO:0007669"/>
    <property type="project" value="InterPro"/>
</dbReference>
<dbReference type="GO" id="GO:0016810">
    <property type="term" value="F:hydrolase activity, acting on carbon-nitrogen (but not peptide) bonds"/>
    <property type="evidence" value="ECO:0007669"/>
    <property type="project" value="InterPro"/>
</dbReference>
<dbReference type="Gene3D" id="3.20.20.370">
    <property type="entry name" value="Glycoside hydrolase/deacetylase"/>
    <property type="match status" value="1"/>
</dbReference>
<dbReference type="OrthoDB" id="9814639at2"/>
<dbReference type="InterPro" id="IPR002509">
    <property type="entry name" value="NODB_dom"/>
</dbReference>
<evidence type="ECO:0000313" key="7">
    <source>
        <dbReference type="Proteomes" id="UP000295793"/>
    </source>
</evidence>
<evidence type="ECO:0000256" key="3">
    <source>
        <dbReference type="SAM" id="SignalP"/>
    </source>
</evidence>
<dbReference type="PANTHER" id="PTHR34216">
    <property type="match status" value="1"/>
</dbReference>
<feature type="domain" description="Ig-like" evidence="4">
    <location>
        <begin position="269"/>
        <end position="322"/>
    </location>
</feature>
<dbReference type="Pfam" id="PF01522">
    <property type="entry name" value="Polysacc_deac_1"/>
    <property type="match status" value="1"/>
</dbReference>
<feature type="domain" description="NodB homology" evidence="5">
    <location>
        <begin position="82"/>
        <end position="343"/>
    </location>
</feature>
<comment type="caution">
    <text evidence="6">The sequence shown here is derived from an EMBL/GenBank/DDBJ whole genome shotgun (WGS) entry which is preliminary data.</text>
</comment>
<reference evidence="6 7" key="1">
    <citation type="submission" date="2019-03" db="EMBL/GenBank/DDBJ databases">
        <title>Genomic Encyclopedia of Archaeal and Bacterial Type Strains, Phase II (KMG-II): from individual species to whole genera.</title>
        <authorList>
            <person name="Goeker M."/>
        </authorList>
    </citation>
    <scope>NUCLEOTIDE SEQUENCE [LARGE SCALE GENOMIC DNA]</scope>
    <source>
        <strain evidence="6 7">DSM 15388</strain>
    </source>
</reference>
<accession>A0A4R3I7P2</accession>
<proteinExistence type="predicted"/>
<dbReference type="RefSeq" id="WP_132702047.1">
    <property type="nucleotide sequence ID" value="NZ_SLZR01000010.1"/>
</dbReference>